<feature type="domain" description="Glycosyltransferase RgtA/B/C/D-like" evidence="9">
    <location>
        <begin position="80"/>
        <end position="236"/>
    </location>
</feature>
<dbReference type="PANTHER" id="PTHR33908">
    <property type="entry name" value="MANNOSYLTRANSFERASE YKCB-RELATED"/>
    <property type="match status" value="1"/>
</dbReference>
<evidence type="ECO:0000313" key="11">
    <source>
        <dbReference type="Proteomes" id="UP001427805"/>
    </source>
</evidence>
<feature type="transmembrane region" description="Helical" evidence="8">
    <location>
        <begin position="127"/>
        <end position="143"/>
    </location>
</feature>
<evidence type="ECO:0000259" key="9">
    <source>
        <dbReference type="Pfam" id="PF13231"/>
    </source>
</evidence>
<dbReference type="Pfam" id="PF13231">
    <property type="entry name" value="PMT_2"/>
    <property type="match status" value="1"/>
</dbReference>
<feature type="transmembrane region" description="Helical" evidence="8">
    <location>
        <begin position="326"/>
        <end position="344"/>
    </location>
</feature>
<feature type="transmembrane region" description="Helical" evidence="8">
    <location>
        <begin position="351"/>
        <end position="371"/>
    </location>
</feature>
<name>A0ABV0B5W7_9SPHN</name>
<proteinExistence type="predicted"/>
<evidence type="ECO:0000256" key="7">
    <source>
        <dbReference type="ARBA" id="ARBA00023136"/>
    </source>
</evidence>
<keyword evidence="11" id="KW-1185">Reference proteome</keyword>
<comment type="subcellular location">
    <subcellularLocation>
        <location evidence="1">Cell membrane</location>
        <topology evidence="1">Multi-pass membrane protein</topology>
    </subcellularLocation>
</comment>
<feature type="transmembrane region" description="Helical" evidence="8">
    <location>
        <begin position="178"/>
        <end position="200"/>
    </location>
</feature>
<dbReference type="Proteomes" id="UP001427805">
    <property type="component" value="Unassembled WGS sequence"/>
</dbReference>
<dbReference type="InterPro" id="IPR050297">
    <property type="entry name" value="LipidA_mod_glycosyltrf_83"/>
</dbReference>
<comment type="caution">
    <text evidence="10">The sequence shown here is derived from an EMBL/GenBank/DDBJ whole genome shotgun (WGS) entry which is preliminary data.</text>
</comment>
<evidence type="ECO:0000256" key="5">
    <source>
        <dbReference type="ARBA" id="ARBA00022692"/>
    </source>
</evidence>
<feature type="transmembrane region" description="Helical" evidence="8">
    <location>
        <begin position="220"/>
        <end position="237"/>
    </location>
</feature>
<feature type="transmembrane region" description="Helical" evidence="8">
    <location>
        <begin position="296"/>
        <end position="314"/>
    </location>
</feature>
<evidence type="ECO:0000256" key="6">
    <source>
        <dbReference type="ARBA" id="ARBA00022989"/>
    </source>
</evidence>
<keyword evidence="2" id="KW-1003">Cell membrane</keyword>
<protein>
    <submittedName>
        <fullName evidence="10">Glycosyltransferase family 39 protein</fullName>
        <ecNumber evidence="10">2.4.-.-</ecNumber>
    </submittedName>
</protein>
<evidence type="ECO:0000256" key="4">
    <source>
        <dbReference type="ARBA" id="ARBA00022679"/>
    </source>
</evidence>
<evidence type="ECO:0000256" key="1">
    <source>
        <dbReference type="ARBA" id="ARBA00004651"/>
    </source>
</evidence>
<organism evidence="10 11">
    <name type="scientific">Sphingomonas rustica</name>
    <dbReference type="NCBI Taxonomy" id="3103142"/>
    <lineage>
        <taxon>Bacteria</taxon>
        <taxon>Pseudomonadati</taxon>
        <taxon>Pseudomonadota</taxon>
        <taxon>Alphaproteobacteria</taxon>
        <taxon>Sphingomonadales</taxon>
        <taxon>Sphingomonadaceae</taxon>
        <taxon>Sphingomonas</taxon>
    </lineage>
</organism>
<keyword evidence="4 10" id="KW-0808">Transferase</keyword>
<reference evidence="10 11" key="1">
    <citation type="submission" date="2024-05" db="EMBL/GenBank/DDBJ databases">
        <title>Sphingomonas sp. HF-S3 16S ribosomal RNA gene Genome sequencing and assembly.</title>
        <authorList>
            <person name="Lee H."/>
        </authorList>
    </citation>
    <scope>NUCLEOTIDE SEQUENCE [LARGE SCALE GENOMIC DNA]</scope>
    <source>
        <strain evidence="10 11">HF-S3</strain>
    </source>
</reference>
<dbReference type="PANTHER" id="PTHR33908:SF11">
    <property type="entry name" value="MEMBRANE PROTEIN"/>
    <property type="match status" value="1"/>
</dbReference>
<keyword evidence="6 8" id="KW-1133">Transmembrane helix</keyword>
<dbReference type="InterPro" id="IPR038731">
    <property type="entry name" value="RgtA/B/C-like"/>
</dbReference>
<dbReference type="EMBL" id="JBDIZK010000003">
    <property type="protein sequence ID" value="MEN3746994.1"/>
    <property type="molecule type" value="Genomic_DNA"/>
</dbReference>
<feature type="transmembrane region" description="Helical" evidence="8">
    <location>
        <begin position="99"/>
        <end position="120"/>
    </location>
</feature>
<accession>A0ABV0B5W7</accession>
<keyword evidence="5 8" id="KW-0812">Transmembrane</keyword>
<evidence type="ECO:0000256" key="2">
    <source>
        <dbReference type="ARBA" id="ARBA00022475"/>
    </source>
</evidence>
<evidence type="ECO:0000256" key="8">
    <source>
        <dbReference type="SAM" id="Phobius"/>
    </source>
</evidence>
<dbReference type="GO" id="GO:0016757">
    <property type="term" value="F:glycosyltransferase activity"/>
    <property type="evidence" value="ECO:0007669"/>
    <property type="project" value="UniProtKB-KW"/>
</dbReference>
<keyword evidence="7 8" id="KW-0472">Membrane</keyword>
<evidence type="ECO:0000313" key="10">
    <source>
        <dbReference type="EMBL" id="MEN3746994.1"/>
    </source>
</evidence>
<gene>
    <name evidence="10" type="ORF">TPR58_07435</name>
</gene>
<evidence type="ECO:0000256" key="3">
    <source>
        <dbReference type="ARBA" id="ARBA00022676"/>
    </source>
</evidence>
<dbReference type="EC" id="2.4.-.-" evidence="10"/>
<keyword evidence="3 10" id="KW-0328">Glycosyltransferase</keyword>
<sequence length="532" mass="56236">MLARMPAFAVLTALCAGLVSLLLAWATGGLSPSLINPDEGAHYVNSLFIGDWIRAGFPSPMAYAQTYYAHFPRLSIGHWPPGWYLVQSPVFALLRPSPLGALAISAVVAALPAGAIAWTFDRMGRRMLGLALALSYVALPLVSDSARYILLDQPVALAVALAAIAWMHASDAPQSRRFLLFALLAAAAVLIKGNGALIALVPAIDIALTGRWHLLRRPGLWIAAAVALMLVAPWYWLSFRISAGGFNYEPGLAYAALSLRANAAALFGNLGPAGITLALTGAVSAFRTTDVMETRIARLSLAVIASTLVFQAIVPAAIEPRYIAPMLPWMLVLIGIGLTALWRLRPVGRRLAVPAAMLAALPACLALASLAPKPDIGAPALGREMADTGGLWLVDGRAGGEGSLIAAAAYADRGAMRIWVGRASQWLSTSDFMGQDYRLAADTPDQVQAILDRLGTSGVVSAAERNALAFPHSRLLREAVVSDGYATSRRPFTRGNGTMMVARRIGRITPNPALIERNTGSANVGRMSAALD</sequence>